<evidence type="ECO:0000259" key="4">
    <source>
        <dbReference type="Pfam" id="PF12688"/>
    </source>
</evidence>
<comment type="caution">
    <text evidence="5">The sequence shown here is derived from an EMBL/GenBank/DDBJ whole genome shotgun (WGS) entry which is preliminary data.</text>
</comment>
<protein>
    <submittedName>
        <fullName evidence="5">Cyanophycin synthetase</fullName>
        <ecNumber evidence="5">6.3.2.29</ecNumber>
        <ecNumber evidence="5">6.3.2.30</ecNumber>
    </submittedName>
</protein>
<organism evidence="5 6">
    <name type="scientific">Pedococcus badiiscoriae</name>
    <dbReference type="NCBI Taxonomy" id="642776"/>
    <lineage>
        <taxon>Bacteria</taxon>
        <taxon>Bacillati</taxon>
        <taxon>Actinomycetota</taxon>
        <taxon>Actinomycetes</taxon>
        <taxon>Micrococcales</taxon>
        <taxon>Intrasporangiaceae</taxon>
        <taxon>Pedococcus</taxon>
    </lineage>
</organism>
<dbReference type="PANTHER" id="PTHR23135">
    <property type="entry name" value="MUR LIGASE FAMILY MEMBER"/>
    <property type="match status" value="1"/>
</dbReference>
<accession>A0A852WLD6</accession>
<dbReference type="SUPFAM" id="SSF53623">
    <property type="entry name" value="MurD-like peptide ligases, catalytic domain"/>
    <property type="match status" value="1"/>
</dbReference>
<dbReference type="EC" id="6.3.2.30" evidence="5"/>
<dbReference type="AlphaFoldDB" id="A0A852WLD6"/>
<dbReference type="Gene3D" id="1.25.40.10">
    <property type="entry name" value="Tetratricopeptide repeat domain"/>
    <property type="match status" value="1"/>
</dbReference>
<dbReference type="SUPFAM" id="SSF48452">
    <property type="entry name" value="TPR-like"/>
    <property type="match status" value="1"/>
</dbReference>
<evidence type="ECO:0000313" key="6">
    <source>
        <dbReference type="Proteomes" id="UP000573599"/>
    </source>
</evidence>
<dbReference type="Gene3D" id="3.90.190.20">
    <property type="entry name" value="Mur ligase, C-terminal domain"/>
    <property type="match status" value="1"/>
</dbReference>
<feature type="domain" description="Tetratrico peptide repeat group 5" evidence="4">
    <location>
        <begin position="626"/>
        <end position="745"/>
    </location>
</feature>
<dbReference type="RefSeq" id="WP_179422849.1">
    <property type="nucleotide sequence ID" value="NZ_JACCAB010000001.1"/>
</dbReference>
<evidence type="ECO:0000313" key="5">
    <source>
        <dbReference type="EMBL" id="NYG08431.1"/>
    </source>
</evidence>
<dbReference type="InterPro" id="IPR004101">
    <property type="entry name" value="Mur_ligase_C"/>
</dbReference>
<sequence length="748" mass="78786">MTFEPAAEPASQPGSEPVAKPVSAPGVVVTEVRVLEGPNLYFAKPAIKVSLELPGYLAADAELLSALAARIGLRSARPGAPGTEQRQRFVMRLVERGVRLLATASGTTRLGVRVRPGSTPSSVVMAFVWRRRTRARALGLGVGPVLEAWLQGGDVIEREGVAIGQTEPGERPSILRPRIPVASITGTNGKTTTTRLLGHIGMTAGLRTAWSSTDGVVVQGEMVEAGDYSGPAGARAVLSAPGVELGILETARGGMLLKGMGVSSNDVSVVTNVSADHLGLQGIDTVDQLAEVKAIVTKATRPRGWVVLNGEDPRVWAMRNGIKARPWVFTLRSDAPAIRESLDSGGRAITVLDGSVTVLENGQDPDRLVSILDVPATLSGLSEHNIANALAGAAAALGLGLPREAVVTGLRTFAPDDKLNPGRMNTYTLRRDDGSAITVIVDLAHNEAGLEALMDVAHGLKVPGGQVHLGLGLAGDRTDELLESIGEVAGLRADRVVAAHKAHYLRGRTMEDLEAHLRTGLARAGVSDIESYETELGGLQALVPGAADGDVVALMCHAERAQVASWLAQQGATADTAEDIRAKVVAARGEHEFESQIAALWELDDDQARIDAVALLRSRRPSDPRLVFEHASALDAAGKEQDAIPLYREALASGLREPQRHRARIQLASSLRVAGQPELAYSLLTELSAERPGSVAVEAFRALAGVDSGHAESAVADLIEVLLHHAGDEDTLAYQRALSAYAAELRGR</sequence>
<dbReference type="PANTHER" id="PTHR23135:SF18">
    <property type="entry name" value="CYANOPHYCIN SYNTHETASE"/>
    <property type="match status" value="1"/>
</dbReference>
<dbReference type="GO" id="GO:0005524">
    <property type="term" value="F:ATP binding"/>
    <property type="evidence" value="ECO:0007669"/>
    <property type="project" value="InterPro"/>
</dbReference>
<name>A0A852WLD6_9MICO</name>
<dbReference type="InterPro" id="IPR011990">
    <property type="entry name" value="TPR-like_helical_dom_sf"/>
</dbReference>
<dbReference type="Pfam" id="PF12688">
    <property type="entry name" value="TPR_5"/>
    <property type="match status" value="1"/>
</dbReference>
<dbReference type="Pfam" id="PF08245">
    <property type="entry name" value="Mur_ligase_M"/>
    <property type="match status" value="1"/>
</dbReference>
<evidence type="ECO:0000256" key="1">
    <source>
        <dbReference type="SAM" id="MobiDB-lite"/>
    </source>
</evidence>
<dbReference type="GO" id="GO:0071161">
    <property type="term" value="F:cyanophycin synthetase activity (L-arginine-adding)"/>
    <property type="evidence" value="ECO:0007669"/>
    <property type="project" value="UniProtKB-EC"/>
</dbReference>
<feature type="domain" description="Mur ligase C-terminal" evidence="2">
    <location>
        <begin position="422"/>
        <end position="555"/>
    </location>
</feature>
<dbReference type="InterPro" id="IPR041656">
    <property type="entry name" value="TPR_5"/>
</dbReference>
<dbReference type="SUPFAM" id="SSF53244">
    <property type="entry name" value="MurD-like peptide ligases, peptide-binding domain"/>
    <property type="match status" value="1"/>
</dbReference>
<dbReference type="EMBL" id="JACCAB010000001">
    <property type="protein sequence ID" value="NYG08431.1"/>
    <property type="molecule type" value="Genomic_DNA"/>
</dbReference>
<keyword evidence="5" id="KW-0436">Ligase</keyword>
<dbReference type="InterPro" id="IPR013221">
    <property type="entry name" value="Mur_ligase_cen"/>
</dbReference>
<dbReference type="InterPro" id="IPR036565">
    <property type="entry name" value="Mur-like_cat_sf"/>
</dbReference>
<feature type="domain" description="Mur ligase central" evidence="3">
    <location>
        <begin position="184"/>
        <end position="396"/>
    </location>
</feature>
<keyword evidence="6" id="KW-1185">Reference proteome</keyword>
<dbReference type="Gene3D" id="3.40.1190.10">
    <property type="entry name" value="Mur-like, catalytic domain"/>
    <property type="match status" value="1"/>
</dbReference>
<evidence type="ECO:0000259" key="3">
    <source>
        <dbReference type="Pfam" id="PF08245"/>
    </source>
</evidence>
<dbReference type="InterPro" id="IPR036615">
    <property type="entry name" value="Mur_ligase_C_dom_sf"/>
</dbReference>
<dbReference type="Pfam" id="PF02875">
    <property type="entry name" value="Mur_ligase_C"/>
    <property type="match status" value="1"/>
</dbReference>
<dbReference type="GO" id="GO:0071160">
    <property type="term" value="F:cyanophycin synthetase activity (L-aspartate-adding)"/>
    <property type="evidence" value="ECO:0007669"/>
    <property type="project" value="UniProtKB-EC"/>
</dbReference>
<proteinExistence type="predicted"/>
<feature type="region of interest" description="Disordered" evidence="1">
    <location>
        <begin position="1"/>
        <end position="22"/>
    </location>
</feature>
<reference evidence="5 6" key="1">
    <citation type="submission" date="2020-07" db="EMBL/GenBank/DDBJ databases">
        <title>Sequencing the genomes of 1000 actinobacteria strains.</title>
        <authorList>
            <person name="Klenk H.-P."/>
        </authorList>
    </citation>
    <scope>NUCLEOTIDE SEQUENCE [LARGE SCALE GENOMIC DNA]</scope>
    <source>
        <strain evidence="5 6">DSM 23987</strain>
    </source>
</reference>
<dbReference type="EC" id="6.3.2.29" evidence="5"/>
<dbReference type="Proteomes" id="UP000573599">
    <property type="component" value="Unassembled WGS sequence"/>
</dbReference>
<evidence type="ECO:0000259" key="2">
    <source>
        <dbReference type="Pfam" id="PF02875"/>
    </source>
</evidence>
<gene>
    <name evidence="5" type="ORF">BJ986_002918</name>
</gene>